<feature type="domain" description="Large ribosomal subunit protein uL30-like ferredoxin-like fold" evidence="8">
    <location>
        <begin position="4"/>
        <end position="54"/>
    </location>
</feature>
<dbReference type="EMBL" id="VBOR01000033">
    <property type="protein sequence ID" value="TMQ50505.1"/>
    <property type="molecule type" value="Genomic_DNA"/>
</dbReference>
<comment type="subunit">
    <text evidence="2">Part of the 50S ribosomal subunit.</text>
</comment>
<accession>A0A538TCF2</accession>
<comment type="caution">
    <text evidence="10">The sequence shown here is derived from an EMBL/GenBank/DDBJ whole genome shotgun (WGS) entry which is preliminary data.</text>
</comment>
<dbReference type="NCBIfam" id="TIGR01308">
    <property type="entry name" value="rpmD_bact"/>
    <property type="match status" value="1"/>
</dbReference>
<dbReference type="Gene3D" id="3.30.1390.20">
    <property type="entry name" value="Ribosomal protein L30, ferredoxin-like fold domain"/>
    <property type="match status" value="1"/>
</dbReference>
<feature type="compositionally biased region" description="Basic residues" evidence="7">
    <location>
        <begin position="106"/>
        <end position="120"/>
    </location>
</feature>
<dbReference type="InterPro" id="IPR018038">
    <property type="entry name" value="Ribosomal_uL30_CS"/>
</dbReference>
<evidence type="ECO:0000256" key="5">
    <source>
        <dbReference type="ARBA" id="ARBA00035492"/>
    </source>
</evidence>
<dbReference type="Proteomes" id="UP000316292">
    <property type="component" value="Unassembled WGS sequence"/>
</dbReference>
<dbReference type="Pfam" id="PF00327">
    <property type="entry name" value="Ribosomal_L30"/>
    <property type="match status" value="1"/>
</dbReference>
<comment type="similarity">
    <text evidence="1 6">Belongs to the universal ribosomal protein uL30 family.</text>
</comment>
<evidence type="ECO:0000313" key="10">
    <source>
        <dbReference type="EMBL" id="TMQ61335.1"/>
    </source>
</evidence>
<proteinExistence type="inferred from homology"/>
<dbReference type="InterPro" id="IPR005996">
    <property type="entry name" value="Ribosomal_uL30_bac-type"/>
</dbReference>
<dbReference type="EMBL" id="VBOV01000034">
    <property type="protein sequence ID" value="TMQ61335.1"/>
    <property type="molecule type" value="Genomic_DNA"/>
</dbReference>
<evidence type="ECO:0000259" key="8">
    <source>
        <dbReference type="Pfam" id="PF00327"/>
    </source>
</evidence>
<dbReference type="Proteomes" id="UP000320913">
    <property type="component" value="Unassembled WGS sequence"/>
</dbReference>
<evidence type="ECO:0000256" key="3">
    <source>
        <dbReference type="ARBA" id="ARBA00022980"/>
    </source>
</evidence>
<evidence type="ECO:0000313" key="12">
    <source>
        <dbReference type="Proteomes" id="UP000320913"/>
    </source>
</evidence>
<feature type="region of interest" description="Disordered" evidence="7">
    <location>
        <begin position="58"/>
        <end position="120"/>
    </location>
</feature>
<dbReference type="InterPro" id="IPR036919">
    <property type="entry name" value="Ribo_uL30_ferredoxin-like_sf"/>
</dbReference>
<evidence type="ECO:0000313" key="11">
    <source>
        <dbReference type="Proteomes" id="UP000316292"/>
    </source>
</evidence>
<evidence type="ECO:0000256" key="4">
    <source>
        <dbReference type="ARBA" id="ARBA00023274"/>
    </source>
</evidence>
<dbReference type="HAMAP" id="MF_01371_B">
    <property type="entry name" value="Ribosomal_uL30_B"/>
    <property type="match status" value="1"/>
</dbReference>
<dbReference type="PROSITE" id="PS00634">
    <property type="entry name" value="RIBOSOMAL_L30"/>
    <property type="match status" value="1"/>
</dbReference>
<dbReference type="GO" id="GO:0006412">
    <property type="term" value="P:translation"/>
    <property type="evidence" value="ECO:0007669"/>
    <property type="project" value="InterPro"/>
</dbReference>
<evidence type="ECO:0000313" key="9">
    <source>
        <dbReference type="EMBL" id="TMQ50505.1"/>
    </source>
</evidence>
<dbReference type="GO" id="GO:0015934">
    <property type="term" value="C:large ribosomal subunit"/>
    <property type="evidence" value="ECO:0007669"/>
    <property type="project" value="InterPro"/>
</dbReference>
<dbReference type="SUPFAM" id="SSF55129">
    <property type="entry name" value="Ribosomal protein L30p/L7e"/>
    <property type="match status" value="1"/>
</dbReference>
<dbReference type="FunFam" id="3.30.1390.20:FF:000001">
    <property type="entry name" value="50S ribosomal protein L30"/>
    <property type="match status" value="1"/>
</dbReference>
<dbReference type="PANTHER" id="PTHR15892:SF2">
    <property type="entry name" value="LARGE RIBOSOMAL SUBUNIT PROTEIN UL30M"/>
    <property type="match status" value="1"/>
</dbReference>
<evidence type="ECO:0000256" key="2">
    <source>
        <dbReference type="ARBA" id="ARBA00011838"/>
    </source>
</evidence>
<feature type="compositionally biased region" description="Basic residues" evidence="7">
    <location>
        <begin position="72"/>
        <end position="96"/>
    </location>
</feature>
<keyword evidence="3 6" id="KW-0689">Ribosomal protein</keyword>
<dbReference type="AlphaFoldDB" id="A0A538TCF2"/>
<evidence type="ECO:0000256" key="7">
    <source>
        <dbReference type="SAM" id="MobiDB-lite"/>
    </source>
</evidence>
<dbReference type="InterPro" id="IPR016082">
    <property type="entry name" value="Ribosomal_uL30_ferredoxin-like"/>
</dbReference>
<evidence type="ECO:0000256" key="6">
    <source>
        <dbReference type="RuleBase" id="RU003734"/>
    </source>
</evidence>
<dbReference type="GO" id="GO:0003735">
    <property type="term" value="F:structural constituent of ribosome"/>
    <property type="evidence" value="ECO:0007669"/>
    <property type="project" value="InterPro"/>
</dbReference>
<organism evidence="10 12">
    <name type="scientific">Eiseniibacteriota bacterium</name>
    <dbReference type="NCBI Taxonomy" id="2212470"/>
    <lineage>
        <taxon>Bacteria</taxon>
        <taxon>Candidatus Eiseniibacteriota</taxon>
    </lineage>
</organism>
<gene>
    <name evidence="10" type="primary">rpmD</name>
    <name evidence="9" type="ORF">E6K71_02435</name>
    <name evidence="10" type="ORF">E6K75_01500</name>
</gene>
<protein>
    <recommendedName>
        <fullName evidence="5">50S ribosomal protein L30</fullName>
    </recommendedName>
</protein>
<dbReference type="CDD" id="cd01658">
    <property type="entry name" value="Ribosomal_L30"/>
    <property type="match status" value="1"/>
</dbReference>
<evidence type="ECO:0000256" key="1">
    <source>
        <dbReference type="ARBA" id="ARBA00007594"/>
    </source>
</evidence>
<dbReference type="PANTHER" id="PTHR15892">
    <property type="entry name" value="MITOCHONDRIAL RIBOSOMAL PROTEIN L30"/>
    <property type="match status" value="1"/>
</dbReference>
<name>A0A538TCF2_UNCEI</name>
<sequence length="120" mass="13262">MALVRITQERSKIRCIEKHKRTIEALGLRRINHSVVHEDTPQIRGMVHLVRYLVRVEPVGADARPEGTPAAPKKRMARPAGRKKTGGRASAKKRGAAGRTGASRAKSAKGKKRKKRVARS</sequence>
<keyword evidence="4 6" id="KW-0687">Ribonucleoprotein</keyword>
<reference evidence="11 12" key="1">
    <citation type="journal article" date="2019" name="Nat. Microbiol.">
        <title>Mediterranean grassland soil C-N compound turnover is dependent on rainfall and depth, and is mediated by genomically divergent microorganisms.</title>
        <authorList>
            <person name="Diamond S."/>
            <person name="Andeer P.F."/>
            <person name="Li Z."/>
            <person name="Crits-Christoph A."/>
            <person name="Burstein D."/>
            <person name="Anantharaman K."/>
            <person name="Lane K.R."/>
            <person name="Thomas B.C."/>
            <person name="Pan C."/>
            <person name="Northen T.R."/>
            <person name="Banfield J.F."/>
        </authorList>
    </citation>
    <scope>NUCLEOTIDE SEQUENCE [LARGE SCALE GENOMIC DNA]</scope>
    <source>
        <strain evidence="9">WS_1</strain>
        <strain evidence="10">WS_5</strain>
    </source>
</reference>